<dbReference type="OrthoDB" id="428480at2759"/>
<accession>A0A6H5IWF0</accession>
<organism evidence="17 18">
    <name type="scientific">Trichogramma brassicae</name>
    <dbReference type="NCBI Taxonomy" id="86971"/>
    <lineage>
        <taxon>Eukaryota</taxon>
        <taxon>Metazoa</taxon>
        <taxon>Ecdysozoa</taxon>
        <taxon>Arthropoda</taxon>
        <taxon>Hexapoda</taxon>
        <taxon>Insecta</taxon>
        <taxon>Pterygota</taxon>
        <taxon>Neoptera</taxon>
        <taxon>Endopterygota</taxon>
        <taxon>Hymenoptera</taxon>
        <taxon>Apocrita</taxon>
        <taxon>Proctotrupomorpha</taxon>
        <taxon>Chalcidoidea</taxon>
        <taxon>Trichogrammatidae</taxon>
        <taxon>Trichogramma</taxon>
    </lineage>
</organism>
<dbReference type="Gene3D" id="1.10.10.60">
    <property type="entry name" value="Homeodomain-like"/>
    <property type="match status" value="1"/>
</dbReference>
<dbReference type="SMART" id="SM00389">
    <property type="entry name" value="HOX"/>
    <property type="match status" value="1"/>
</dbReference>
<evidence type="ECO:0000256" key="2">
    <source>
        <dbReference type="ARBA" id="ARBA00004123"/>
    </source>
</evidence>
<evidence type="ECO:0000256" key="6">
    <source>
        <dbReference type="ARBA" id="ARBA00022801"/>
    </source>
</evidence>
<feature type="region of interest" description="Disordered" evidence="15">
    <location>
        <begin position="432"/>
        <end position="457"/>
    </location>
</feature>
<evidence type="ECO:0000256" key="4">
    <source>
        <dbReference type="ARBA" id="ARBA00012663"/>
    </source>
</evidence>
<keyword evidence="10 13" id="KW-0539">Nucleus</keyword>
<feature type="compositionally biased region" description="Basic and acidic residues" evidence="15">
    <location>
        <begin position="252"/>
        <end position="268"/>
    </location>
</feature>
<dbReference type="GO" id="GO:0000981">
    <property type="term" value="F:DNA-binding transcription factor activity, RNA polymerase II-specific"/>
    <property type="evidence" value="ECO:0007669"/>
    <property type="project" value="InterPro"/>
</dbReference>
<dbReference type="SUPFAM" id="SSF55545">
    <property type="entry name" value="beta-N-acetylhexosaminidase-like domain"/>
    <property type="match status" value="1"/>
</dbReference>
<feature type="active site" description="Proton donor" evidence="12">
    <location>
        <position position="860"/>
    </location>
</feature>
<dbReference type="PANTHER" id="PTHR22600:SF42">
    <property type="entry name" value="BETA-N-ACETYLHEXOSAMINIDASE"/>
    <property type="match status" value="1"/>
</dbReference>
<evidence type="ECO:0000256" key="14">
    <source>
        <dbReference type="RuleBase" id="RU000682"/>
    </source>
</evidence>
<dbReference type="Pfam" id="PF00046">
    <property type="entry name" value="Homeodomain"/>
    <property type="match status" value="1"/>
</dbReference>
<dbReference type="GO" id="GO:0030203">
    <property type="term" value="P:glycosaminoglycan metabolic process"/>
    <property type="evidence" value="ECO:0007669"/>
    <property type="project" value="TreeGrafter"/>
</dbReference>
<dbReference type="InterPro" id="IPR029019">
    <property type="entry name" value="HEX_eukaryotic_N"/>
</dbReference>
<dbReference type="Proteomes" id="UP000479190">
    <property type="component" value="Unassembled WGS sequence"/>
</dbReference>
<dbReference type="InterPro" id="IPR009057">
    <property type="entry name" value="Homeodomain-like_sf"/>
</dbReference>
<dbReference type="PRINTS" id="PR00738">
    <property type="entry name" value="GLHYDRLASE20"/>
</dbReference>
<dbReference type="InterPro" id="IPR015883">
    <property type="entry name" value="Glyco_hydro_20_cat"/>
</dbReference>
<dbReference type="InterPro" id="IPR017853">
    <property type="entry name" value="GH"/>
</dbReference>
<dbReference type="InterPro" id="IPR017970">
    <property type="entry name" value="Homeobox_CS"/>
</dbReference>
<evidence type="ECO:0000313" key="18">
    <source>
        <dbReference type="Proteomes" id="UP000479190"/>
    </source>
</evidence>
<keyword evidence="11" id="KW-0326">Glycosidase</keyword>
<feature type="domain" description="Homeobox" evidence="16">
    <location>
        <begin position="24"/>
        <end position="84"/>
    </location>
</feature>
<dbReference type="Pfam" id="PF14845">
    <property type="entry name" value="Glycohydro_20b2"/>
    <property type="match status" value="1"/>
</dbReference>
<evidence type="ECO:0000256" key="1">
    <source>
        <dbReference type="ARBA" id="ARBA00001231"/>
    </source>
</evidence>
<dbReference type="InterPro" id="IPR029018">
    <property type="entry name" value="Hex-like_dom2"/>
</dbReference>
<dbReference type="Gene3D" id="3.20.20.80">
    <property type="entry name" value="Glycosidases"/>
    <property type="match status" value="1"/>
</dbReference>
<feature type="compositionally biased region" description="Basic residues" evidence="15">
    <location>
        <begin position="321"/>
        <end position="335"/>
    </location>
</feature>
<keyword evidence="6" id="KW-0378">Hydrolase</keyword>
<feature type="region of interest" description="Disordered" evidence="15">
    <location>
        <begin position="214"/>
        <end position="287"/>
    </location>
</feature>
<gene>
    <name evidence="17" type="ORF">TBRA_LOCUS13144</name>
</gene>
<sequence length="1079" mass="120324">MAGPYLSPLGPQADLLTEYMFGRRRQRRNRTTFTPQQLQELESLFQKTHYPDVFLREEVAMRISLSEARVQVWFQNRRAKWRKQARLQLLQDAWRMRCLGLGSAAPLLLRPPPQQPPGGGMQQQDSRPEDCSSTSPPPAPPAVTTQPTSAAAPTTSSPSTTTSSTNAPQPALSPHNATMGKDSPSRDYRVLQAPATAPPPQLPPSSSTRGFAATLAASREKSPASLNDKCGGCSPSSSPGSVSSCSSSSSPDDSRSNNDDSPRLRPPQEAEIDLTMKTSSSSSQTQPILRQPMIQPPAMTLSAAGPPPPGSSQLFHHLAAHHHLQHHHHHHHHHQQQQQQHHLLQHHHHHQQQQQQQQQQHHHQQLHQQLQAQDLSPPAGSRSSPIMDDQPLDLACRCCRCHCCCSITHYKLTHYKYERRCKDVVEAVGSRLADGSGRARGTVNSNSNPSSRKPPPAYPSYECVQGLRCERVTRPLQSCSQQRLPADSTSSNSQQQQQQQQHHVHASLQACRLVCGKTAGLWPLPTGRLVLGSNYVAFHPRNLQFIVVNDQMSPEARDFVSVAVDTFLDNIRAYCKVGAWNRECRFPHGAERSIRVHVKVESSAMRLDWRTNESYELEIDNKAGSSDDLLSVFVTAQTVYGARHALETLSQLVAARPATSCEDGNDSTSASSAGGSSHHELVMLDEANVKDKPVFAHRGLLVDTGRNFLPLESLLRTVDALAANKMNVLHWHATDSQSFPLELKSVPLMSLWGAYDADKIYSRRDMESVVSYARSRGVRVILEIDSPSHAGAGWQWGPSQGLGNLAVCVDQQPWRDYCIQPPCGQLNPVNPNTYSVLRSVYKELLEVFGRGGLAHLGGDELFVKCWNSTAEVVQGMARMGLGREPSDFLKIWSEVHRRQLEMLNEDAKEDEDDSVILWSSQLTQPETIERYLDKRRFVVQTWVEAGKDLNDRLLELGYRLVVSTKDAWYLDHGFWGVTKYHSWRDAYRNRIPQRPGVLGGEACMWGEYVNEGNLDARVWPRAAAVAERLWADPDKLGPSQATAEAEPRLQAQIARLKTRGVQSESLAPEWCNQHETQCY</sequence>
<dbReference type="GO" id="GO:0005975">
    <property type="term" value="P:carbohydrate metabolic process"/>
    <property type="evidence" value="ECO:0007669"/>
    <property type="project" value="InterPro"/>
</dbReference>
<evidence type="ECO:0000256" key="12">
    <source>
        <dbReference type="PIRSR" id="PIRSR625705-1"/>
    </source>
</evidence>
<dbReference type="GO" id="GO:0003677">
    <property type="term" value="F:DNA binding"/>
    <property type="evidence" value="ECO:0007669"/>
    <property type="project" value="UniProtKB-UniRule"/>
</dbReference>
<evidence type="ECO:0000256" key="15">
    <source>
        <dbReference type="SAM" id="MobiDB-lite"/>
    </source>
</evidence>
<dbReference type="PROSITE" id="PS50071">
    <property type="entry name" value="HOMEOBOX_2"/>
    <property type="match status" value="1"/>
</dbReference>
<dbReference type="Gene3D" id="3.30.379.10">
    <property type="entry name" value="Chitobiase/beta-hexosaminidase domain 2-like"/>
    <property type="match status" value="1"/>
</dbReference>
<name>A0A6H5IWF0_9HYME</name>
<feature type="region of interest" description="Disordered" evidence="15">
    <location>
        <begin position="321"/>
        <end position="386"/>
    </location>
</feature>
<dbReference type="CDD" id="cd00086">
    <property type="entry name" value="homeodomain"/>
    <property type="match status" value="1"/>
</dbReference>
<dbReference type="FunFam" id="1.10.10.60:FF:000291">
    <property type="entry name" value="ALX homeobox protein 1"/>
    <property type="match status" value="1"/>
</dbReference>
<evidence type="ECO:0000256" key="9">
    <source>
        <dbReference type="ARBA" id="ARBA00023180"/>
    </source>
</evidence>
<comment type="catalytic activity">
    <reaction evidence="1">
        <text>Hydrolysis of terminal non-reducing N-acetyl-D-hexosamine residues in N-acetyl-beta-D-hexosaminides.</text>
        <dbReference type="EC" id="3.2.1.52"/>
    </reaction>
</comment>
<proteinExistence type="inferred from homology"/>
<keyword evidence="5" id="KW-0732">Signal</keyword>
<dbReference type="InterPro" id="IPR025705">
    <property type="entry name" value="Beta_hexosaminidase_sua/sub"/>
</dbReference>
<dbReference type="Pfam" id="PF00728">
    <property type="entry name" value="Glyco_hydro_20"/>
    <property type="match status" value="1"/>
</dbReference>
<reference evidence="17 18" key="1">
    <citation type="submission" date="2020-02" db="EMBL/GenBank/DDBJ databases">
        <authorList>
            <person name="Ferguson B K."/>
        </authorList>
    </citation>
    <scope>NUCLEOTIDE SEQUENCE [LARGE SCALE GENOMIC DNA]</scope>
</reference>
<keyword evidence="7 13" id="KW-0238">DNA-binding</keyword>
<evidence type="ECO:0000256" key="7">
    <source>
        <dbReference type="ARBA" id="ARBA00023125"/>
    </source>
</evidence>
<feature type="DNA-binding region" description="Homeobox" evidence="13">
    <location>
        <begin position="26"/>
        <end position="85"/>
    </location>
</feature>
<evidence type="ECO:0000256" key="3">
    <source>
        <dbReference type="ARBA" id="ARBA00006285"/>
    </source>
</evidence>
<feature type="compositionally biased region" description="Low complexity" evidence="15">
    <location>
        <begin position="232"/>
        <end position="251"/>
    </location>
</feature>
<comment type="subcellular location">
    <subcellularLocation>
        <location evidence="2 13 14">Nucleus</location>
    </subcellularLocation>
</comment>
<evidence type="ECO:0000256" key="13">
    <source>
        <dbReference type="PROSITE-ProRule" id="PRU00108"/>
    </source>
</evidence>
<evidence type="ECO:0000256" key="11">
    <source>
        <dbReference type="ARBA" id="ARBA00023295"/>
    </source>
</evidence>
<feature type="compositionally biased region" description="Low complexity" evidence="15">
    <location>
        <begin position="142"/>
        <end position="170"/>
    </location>
</feature>
<dbReference type="EMBL" id="CADCXV010001116">
    <property type="protein sequence ID" value="CAB0041476.1"/>
    <property type="molecule type" value="Genomic_DNA"/>
</dbReference>
<keyword evidence="9" id="KW-0325">Glycoprotein</keyword>
<evidence type="ECO:0000256" key="8">
    <source>
        <dbReference type="ARBA" id="ARBA00023155"/>
    </source>
</evidence>
<dbReference type="InterPro" id="IPR001356">
    <property type="entry name" value="HD"/>
</dbReference>
<evidence type="ECO:0000256" key="5">
    <source>
        <dbReference type="ARBA" id="ARBA00022729"/>
    </source>
</evidence>
<dbReference type="GO" id="GO:0016231">
    <property type="term" value="F:beta-N-acetylglucosaminidase activity"/>
    <property type="evidence" value="ECO:0007669"/>
    <property type="project" value="TreeGrafter"/>
</dbReference>
<dbReference type="PROSITE" id="PS00027">
    <property type="entry name" value="HOMEOBOX_1"/>
    <property type="match status" value="1"/>
</dbReference>
<dbReference type="SUPFAM" id="SSF46689">
    <property type="entry name" value="Homeodomain-like"/>
    <property type="match status" value="1"/>
</dbReference>
<dbReference type="EC" id="3.2.1.52" evidence="4"/>
<dbReference type="AlphaFoldDB" id="A0A6H5IWF0"/>
<evidence type="ECO:0000313" key="17">
    <source>
        <dbReference type="EMBL" id="CAB0041476.1"/>
    </source>
</evidence>
<evidence type="ECO:0000256" key="10">
    <source>
        <dbReference type="ARBA" id="ARBA00023242"/>
    </source>
</evidence>
<dbReference type="GO" id="GO:0005886">
    <property type="term" value="C:plasma membrane"/>
    <property type="evidence" value="ECO:0007669"/>
    <property type="project" value="TreeGrafter"/>
</dbReference>
<comment type="similarity">
    <text evidence="3">Belongs to the glycosyl hydrolase 20 family.</text>
</comment>
<keyword evidence="18" id="KW-1185">Reference proteome</keyword>
<evidence type="ECO:0000259" key="16">
    <source>
        <dbReference type="PROSITE" id="PS50071"/>
    </source>
</evidence>
<dbReference type="SUPFAM" id="SSF51445">
    <property type="entry name" value="(Trans)glycosidases"/>
    <property type="match status" value="1"/>
</dbReference>
<protein>
    <recommendedName>
        <fullName evidence="4">beta-N-acetylhexosaminidase</fullName>
        <ecNumber evidence="4">3.2.1.52</ecNumber>
    </recommendedName>
</protein>
<feature type="region of interest" description="Disordered" evidence="15">
    <location>
        <begin position="107"/>
        <end position="185"/>
    </location>
</feature>
<dbReference type="GO" id="GO:0005634">
    <property type="term" value="C:nucleus"/>
    <property type="evidence" value="ECO:0007669"/>
    <property type="project" value="UniProtKB-SubCell"/>
</dbReference>
<dbReference type="FunFam" id="3.20.20.80:FF:000063">
    <property type="entry name" value="Beta-hexosaminidase"/>
    <property type="match status" value="1"/>
</dbReference>
<dbReference type="CDD" id="cd06562">
    <property type="entry name" value="GH20_HexA_HexB-like"/>
    <property type="match status" value="1"/>
</dbReference>
<keyword evidence="8 13" id="KW-0371">Homeobox</keyword>
<dbReference type="PANTHER" id="PTHR22600">
    <property type="entry name" value="BETA-HEXOSAMINIDASE"/>
    <property type="match status" value="1"/>
</dbReference>